<dbReference type="RefSeq" id="WP_137012788.1">
    <property type="nucleotide sequence ID" value="NZ_SZPX01000003.1"/>
</dbReference>
<gene>
    <name evidence="3" type="ORF">FCU45_04680</name>
</gene>
<feature type="transmembrane region" description="Helical" evidence="1">
    <location>
        <begin position="56"/>
        <end position="78"/>
    </location>
</feature>
<dbReference type="AlphaFoldDB" id="A0A4U2Z8T5"/>
<feature type="transmembrane region" description="Helical" evidence="1">
    <location>
        <begin position="6"/>
        <end position="24"/>
    </location>
</feature>
<dbReference type="Pfam" id="PF00892">
    <property type="entry name" value="EamA"/>
    <property type="match status" value="1"/>
</dbReference>
<feature type="domain" description="EamA" evidence="2">
    <location>
        <begin position="11"/>
        <end position="101"/>
    </location>
</feature>
<dbReference type="InterPro" id="IPR037185">
    <property type="entry name" value="EmrE-like"/>
</dbReference>
<evidence type="ECO:0000259" key="2">
    <source>
        <dbReference type="Pfam" id="PF00892"/>
    </source>
</evidence>
<feature type="transmembrane region" description="Helical" evidence="1">
    <location>
        <begin position="85"/>
        <end position="103"/>
    </location>
</feature>
<name>A0A4U2Z8T5_9BACT</name>
<keyword evidence="4" id="KW-1185">Reference proteome</keyword>
<dbReference type="Gene3D" id="1.10.3730.20">
    <property type="match status" value="1"/>
</dbReference>
<comment type="caution">
    <text evidence="3">The sequence shown here is derived from an EMBL/GenBank/DDBJ whole genome shotgun (WGS) entry which is preliminary data.</text>
</comment>
<keyword evidence="1" id="KW-0472">Membrane</keyword>
<evidence type="ECO:0000313" key="3">
    <source>
        <dbReference type="EMBL" id="TKI69910.1"/>
    </source>
</evidence>
<sequence length="106" mass="11981">MTVVLIIINILFTTVGQLLLKYAAIKNNSKLFLATGYFLFVLVVVASYFLMKLIDLKYFTVIMSLNYVTVFLLSAWIFKEELNKVKITGVFLVIIGIVIFSFGGQV</sequence>
<dbReference type="EMBL" id="SZPX01000003">
    <property type="protein sequence ID" value="TKI69910.1"/>
    <property type="molecule type" value="Genomic_DNA"/>
</dbReference>
<evidence type="ECO:0000313" key="4">
    <source>
        <dbReference type="Proteomes" id="UP000309561"/>
    </source>
</evidence>
<feature type="transmembrane region" description="Helical" evidence="1">
    <location>
        <begin position="31"/>
        <end position="50"/>
    </location>
</feature>
<dbReference type="InterPro" id="IPR000620">
    <property type="entry name" value="EamA_dom"/>
</dbReference>
<accession>A0A4U2Z8T5</accession>
<dbReference type="GO" id="GO:0016020">
    <property type="term" value="C:membrane"/>
    <property type="evidence" value="ECO:0007669"/>
    <property type="project" value="InterPro"/>
</dbReference>
<proteinExistence type="predicted"/>
<keyword evidence="1" id="KW-1133">Transmembrane helix</keyword>
<protein>
    <recommendedName>
        <fullName evidence="2">EamA domain-containing protein</fullName>
    </recommendedName>
</protein>
<keyword evidence="1" id="KW-0812">Transmembrane</keyword>
<dbReference type="Proteomes" id="UP000309561">
    <property type="component" value="Unassembled WGS sequence"/>
</dbReference>
<dbReference type="SUPFAM" id="SSF103481">
    <property type="entry name" value="Multidrug resistance efflux transporter EmrE"/>
    <property type="match status" value="1"/>
</dbReference>
<reference evidence="3 4" key="1">
    <citation type="submission" date="2019-04" db="EMBL/GenBank/DDBJ databases">
        <title>Sulfurimonas crateris sp. nov. a facultative anaerobic sulfur-oxidizing chemolithautotrophic bacterium isolated from a terrestrial mud vulcano.</title>
        <authorList>
            <person name="Ratnikova N.M."/>
            <person name="Slobodkin A.I."/>
            <person name="Merkel A.Y."/>
            <person name="Novikov A."/>
            <person name="Bonch-Osmolovskaya E.A."/>
            <person name="Slobodkina G.B."/>
        </authorList>
    </citation>
    <scope>NUCLEOTIDE SEQUENCE [LARGE SCALE GENOMIC DNA]</scope>
    <source>
        <strain evidence="3 4">SN118</strain>
    </source>
</reference>
<organism evidence="3 4">
    <name type="scientific">Sulfurimonas crateris</name>
    <dbReference type="NCBI Taxonomy" id="2574727"/>
    <lineage>
        <taxon>Bacteria</taxon>
        <taxon>Pseudomonadati</taxon>
        <taxon>Campylobacterota</taxon>
        <taxon>Epsilonproteobacteria</taxon>
        <taxon>Campylobacterales</taxon>
        <taxon>Sulfurimonadaceae</taxon>
        <taxon>Sulfurimonas</taxon>
    </lineage>
</organism>
<evidence type="ECO:0000256" key="1">
    <source>
        <dbReference type="SAM" id="Phobius"/>
    </source>
</evidence>